<dbReference type="SMART" id="SM00448">
    <property type="entry name" value="REC"/>
    <property type="match status" value="1"/>
</dbReference>
<dbReference type="Gene3D" id="1.10.287.130">
    <property type="match status" value="1"/>
</dbReference>
<dbReference type="CDD" id="cd00156">
    <property type="entry name" value="REC"/>
    <property type="match status" value="1"/>
</dbReference>
<sequence length="836" mass="91399">MRLATRFKLMALFSAAIVALIVLVLLSTSQRVQRELVKNETAGEVLNAVTALRYLTQEYVLRHEERSEAQWQLRSASLAKLLGETEAFGEREEMQILAGLRRTHASLDKLFDVLVAQQAKGQQGAPERAVAVEFESRLSGQIANKVQLMIVDALRLSELSRRELLAAQQRASVAVVLFGVLVMLVVLGTALAGFRSVARPLLRLREGTALVGAGNLDFRLNLTARDEIGDLARAFDGMTRTLQQTTVSRDTLAGANAALQSEMAQRAQAEARTLAQLGRLNLLHQITRSVGERQDLRSIFQVVVRSLEDQLPIDFGCICLYDRGNERLVVSCVGLHSAALALEFPLLERTHIPIDANGLGRCVQGHLVYEGDIGEVDFPLPKRLARGGLRALVLAPLLVESHVFGVLVAARTAPESFSSGECEFLRQLSEHVALAANQSELYAALQRAYDEMRQTQQAALQQERLRALGQMASGIAHDINNAISPVVLYTESLLETEAGLSAKARTNLEVIKRAIDDVAATVARMREFYRAREPQASQAPVDLNRLMQQVADLTRARWNDLPQQRGVTIRLAMEPLPDLPAVMGMEGEIREALTNLVFNAVDAMPEGGQLTMRTRLMEGAARRACVEVADSGVGMDEDTRRRCLEPFFTTKGERGTGLGLAMVYGMVERHGAGIEILSTPGKGTTMRVGFDVPASPEQGAPQAPVLALRRSVRILAVDDDPLVLKSLRDILEQDGHRVVAADGGQAGIDSFRAAHTRGEPYELVITDLGMPYVDGRRVAQSVKQLSPSTPVILLTGWGQRIVAEGDMPVHVDRVLGKPPKLRELREALAACCEEEA</sequence>
<evidence type="ECO:0000256" key="8">
    <source>
        <dbReference type="SAM" id="Coils"/>
    </source>
</evidence>
<dbReference type="GO" id="GO:0016020">
    <property type="term" value="C:membrane"/>
    <property type="evidence" value="ECO:0007669"/>
    <property type="project" value="UniProtKB-SubCell"/>
</dbReference>
<feature type="domain" description="Histidine kinase" evidence="10">
    <location>
        <begin position="474"/>
        <end position="694"/>
    </location>
</feature>
<dbReference type="OrthoDB" id="9792270at2"/>
<keyword evidence="5" id="KW-0808">Transferase</keyword>
<dbReference type="InterPro" id="IPR003594">
    <property type="entry name" value="HATPase_dom"/>
</dbReference>
<dbReference type="Gene3D" id="3.30.450.40">
    <property type="match status" value="1"/>
</dbReference>
<dbReference type="PROSITE" id="PS50109">
    <property type="entry name" value="HIS_KIN"/>
    <property type="match status" value="1"/>
</dbReference>
<evidence type="ECO:0000313" key="13">
    <source>
        <dbReference type="EMBL" id="SFU31725.1"/>
    </source>
</evidence>
<dbReference type="Pfam" id="PF00512">
    <property type="entry name" value="HisKA"/>
    <property type="match status" value="1"/>
</dbReference>
<dbReference type="SMART" id="SM00388">
    <property type="entry name" value="HisKA"/>
    <property type="match status" value="1"/>
</dbReference>
<keyword evidence="9" id="KW-0812">Transmembrane</keyword>
<evidence type="ECO:0000256" key="1">
    <source>
        <dbReference type="ARBA" id="ARBA00000085"/>
    </source>
</evidence>
<keyword evidence="9" id="KW-1133">Transmembrane helix</keyword>
<dbReference type="InterPro" id="IPR004358">
    <property type="entry name" value="Sig_transdc_His_kin-like_C"/>
</dbReference>
<evidence type="ECO:0000256" key="4">
    <source>
        <dbReference type="ARBA" id="ARBA00022553"/>
    </source>
</evidence>
<feature type="transmembrane region" description="Helical" evidence="9">
    <location>
        <begin position="171"/>
        <end position="194"/>
    </location>
</feature>
<evidence type="ECO:0000259" key="10">
    <source>
        <dbReference type="PROSITE" id="PS50109"/>
    </source>
</evidence>
<dbReference type="SUPFAM" id="SSF55874">
    <property type="entry name" value="ATPase domain of HSP90 chaperone/DNA topoisomerase II/histidine kinase"/>
    <property type="match status" value="1"/>
</dbReference>
<keyword evidence="9" id="KW-0472">Membrane</keyword>
<accession>A0A1I7F6F8</accession>
<evidence type="ECO:0000256" key="2">
    <source>
        <dbReference type="ARBA" id="ARBA00004370"/>
    </source>
</evidence>
<evidence type="ECO:0000256" key="3">
    <source>
        <dbReference type="ARBA" id="ARBA00012438"/>
    </source>
</evidence>
<feature type="modified residue" description="4-aspartylphosphate" evidence="7">
    <location>
        <position position="767"/>
    </location>
</feature>
<dbReference type="SUPFAM" id="SSF158472">
    <property type="entry name" value="HAMP domain-like"/>
    <property type="match status" value="1"/>
</dbReference>
<dbReference type="PANTHER" id="PTHR43065:SF42">
    <property type="entry name" value="TWO-COMPONENT SENSOR PPRA"/>
    <property type="match status" value="1"/>
</dbReference>
<dbReference type="SUPFAM" id="SSF52172">
    <property type="entry name" value="CheY-like"/>
    <property type="match status" value="1"/>
</dbReference>
<organism evidence="13 14">
    <name type="scientific">Pseudoduganella namucuonensis</name>
    <dbReference type="NCBI Taxonomy" id="1035707"/>
    <lineage>
        <taxon>Bacteria</taxon>
        <taxon>Pseudomonadati</taxon>
        <taxon>Pseudomonadota</taxon>
        <taxon>Betaproteobacteria</taxon>
        <taxon>Burkholderiales</taxon>
        <taxon>Oxalobacteraceae</taxon>
        <taxon>Telluria group</taxon>
        <taxon>Pseudoduganella</taxon>
    </lineage>
</organism>
<dbReference type="SMART" id="SM00304">
    <property type="entry name" value="HAMP"/>
    <property type="match status" value="1"/>
</dbReference>
<protein>
    <recommendedName>
        <fullName evidence="3">histidine kinase</fullName>
        <ecNumber evidence="3">2.7.13.3</ecNumber>
    </recommendedName>
</protein>
<name>A0A1I7F6F8_9BURK</name>
<comment type="catalytic activity">
    <reaction evidence="1">
        <text>ATP + protein L-histidine = ADP + protein N-phospho-L-histidine.</text>
        <dbReference type="EC" id="2.7.13.3"/>
    </reaction>
</comment>
<evidence type="ECO:0000256" key="5">
    <source>
        <dbReference type="ARBA" id="ARBA00022679"/>
    </source>
</evidence>
<comment type="subcellular location">
    <subcellularLocation>
        <location evidence="2">Membrane</location>
    </subcellularLocation>
</comment>
<proteinExistence type="predicted"/>
<evidence type="ECO:0000256" key="7">
    <source>
        <dbReference type="PROSITE-ProRule" id="PRU00169"/>
    </source>
</evidence>
<dbReference type="SMART" id="SM00065">
    <property type="entry name" value="GAF"/>
    <property type="match status" value="1"/>
</dbReference>
<dbReference type="InterPro" id="IPR003660">
    <property type="entry name" value="HAMP_dom"/>
</dbReference>
<reference evidence="14" key="1">
    <citation type="submission" date="2016-10" db="EMBL/GenBank/DDBJ databases">
        <authorList>
            <person name="Varghese N."/>
            <person name="Submissions S."/>
        </authorList>
    </citation>
    <scope>NUCLEOTIDE SEQUENCE [LARGE SCALE GENOMIC DNA]</scope>
    <source>
        <strain evidence="14">CGMCC 1.11014</strain>
    </source>
</reference>
<dbReference type="GO" id="GO:0000155">
    <property type="term" value="F:phosphorelay sensor kinase activity"/>
    <property type="evidence" value="ECO:0007669"/>
    <property type="project" value="InterPro"/>
</dbReference>
<dbReference type="InterPro" id="IPR005467">
    <property type="entry name" value="His_kinase_dom"/>
</dbReference>
<gene>
    <name evidence="13" type="ORF">SAMN05216552_1001406</name>
</gene>
<dbReference type="InterPro" id="IPR011006">
    <property type="entry name" value="CheY-like_superfamily"/>
</dbReference>
<keyword evidence="6 13" id="KW-0418">Kinase</keyword>
<dbReference type="EMBL" id="FPBO01000001">
    <property type="protein sequence ID" value="SFU31725.1"/>
    <property type="molecule type" value="Genomic_DNA"/>
</dbReference>
<dbReference type="Pfam" id="PF00672">
    <property type="entry name" value="HAMP"/>
    <property type="match status" value="1"/>
</dbReference>
<dbReference type="EC" id="2.7.13.3" evidence="3"/>
<dbReference type="PANTHER" id="PTHR43065">
    <property type="entry name" value="SENSOR HISTIDINE KINASE"/>
    <property type="match status" value="1"/>
</dbReference>
<dbReference type="Proteomes" id="UP000199391">
    <property type="component" value="Unassembled WGS sequence"/>
</dbReference>
<dbReference type="SUPFAM" id="SSF47384">
    <property type="entry name" value="Homodimeric domain of signal transducing histidine kinase"/>
    <property type="match status" value="1"/>
</dbReference>
<dbReference type="Gene3D" id="3.40.50.2300">
    <property type="match status" value="1"/>
</dbReference>
<dbReference type="InterPro" id="IPR029016">
    <property type="entry name" value="GAF-like_dom_sf"/>
</dbReference>
<dbReference type="InterPro" id="IPR036890">
    <property type="entry name" value="HATPase_C_sf"/>
</dbReference>
<dbReference type="CDD" id="cd06225">
    <property type="entry name" value="HAMP"/>
    <property type="match status" value="1"/>
</dbReference>
<dbReference type="Gene3D" id="6.10.340.10">
    <property type="match status" value="1"/>
</dbReference>
<dbReference type="PRINTS" id="PR00344">
    <property type="entry name" value="BCTRLSENSOR"/>
</dbReference>
<dbReference type="Gene3D" id="3.30.565.10">
    <property type="entry name" value="Histidine kinase-like ATPase, C-terminal domain"/>
    <property type="match status" value="1"/>
</dbReference>
<dbReference type="InterPro" id="IPR036097">
    <property type="entry name" value="HisK_dim/P_sf"/>
</dbReference>
<dbReference type="RefSeq" id="WP_093552926.1">
    <property type="nucleotide sequence ID" value="NZ_FPBO01000001.1"/>
</dbReference>
<feature type="coiled-coil region" evidence="8">
    <location>
        <begin position="435"/>
        <end position="465"/>
    </location>
</feature>
<keyword evidence="14" id="KW-1185">Reference proteome</keyword>
<dbReference type="Pfam" id="PF01590">
    <property type="entry name" value="GAF"/>
    <property type="match status" value="1"/>
</dbReference>
<evidence type="ECO:0000256" key="6">
    <source>
        <dbReference type="ARBA" id="ARBA00022777"/>
    </source>
</evidence>
<dbReference type="PROSITE" id="PS50885">
    <property type="entry name" value="HAMP"/>
    <property type="match status" value="1"/>
</dbReference>
<feature type="domain" description="HAMP" evidence="12">
    <location>
        <begin position="195"/>
        <end position="247"/>
    </location>
</feature>
<evidence type="ECO:0000256" key="9">
    <source>
        <dbReference type="SAM" id="Phobius"/>
    </source>
</evidence>
<feature type="domain" description="Response regulatory" evidence="11">
    <location>
        <begin position="713"/>
        <end position="832"/>
    </location>
</feature>
<keyword evidence="8" id="KW-0175">Coiled coil</keyword>
<dbReference type="STRING" id="1035707.SAMN05216552_1001406"/>
<dbReference type="SMART" id="SM00387">
    <property type="entry name" value="HATPase_c"/>
    <property type="match status" value="1"/>
</dbReference>
<dbReference type="InterPro" id="IPR003018">
    <property type="entry name" value="GAF"/>
</dbReference>
<keyword evidence="4 7" id="KW-0597">Phosphoprotein</keyword>
<evidence type="ECO:0000259" key="11">
    <source>
        <dbReference type="PROSITE" id="PS50110"/>
    </source>
</evidence>
<dbReference type="PROSITE" id="PS50110">
    <property type="entry name" value="RESPONSE_REGULATORY"/>
    <property type="match status" value="1"/>
</dbReference>
<dbReference type="Pfam" id="PF00072">
    <property type="entry name" value="Response_reg"/>
    <property type="match status" value="1"/>
</dbReference>
<dbReference type="InterPro" id="IPR001789">
    <property type="entry name" value="Sig_transdc_resp-reg_receiver"/>
</dbReference>
<dbReference type="SUPFAM" id="SSF55781">
    <property type="entry name" value="GAF domain-like"/>
    <property type="match status" value="1"/>
</dbReference>
<dbReference type="InterPro" id="IPR003661">
    <property type="entry name" value="HisK_dim/P_dom"/>
</dbReference>
<dbReference type="AlphaFoldDB" id="A0A1I7F6F8"/>
<evidence type="ECO:0000259" key="12">
    <source>
        <dbReference type="PROSITE" id="PS50885"/>
    </source>
</evidence>
<evidence type="ECO:0000313" key="14">
    <source>
        <dbReference type="Proteomes" id="UP000199391"/>
    </source>
</evidence>
<dbReference type="Pfam" id="PF02518">
    <property type="entry name" value="HATPase_c"/>
    <property type="match status" value="1"/>
</dbReference>